<dbReference type="EMBL" id="MAOE01000121">
    <property type="protein sequence ID" value="OJD58731.1"/>
    <property type="molecule type" value="Genomic_DNA"/>
</dbReference>
<sequence length="130" mass="15740">MNILEKQGIITTWFNEFLTQHNFNILEELITTHFTFHSINNATKKSNILDRRNFEEFMVVYWLMIHSNRWVINNLIEMEDYISVEYTEYLTFKEELAKFSPESQNIKETGIMKFHFMDGKIEKLYLKVNS</sequence>
<evidence type="ECO:0008006" key="3">
    <source>
        <dbReference type="Google" id="ProtNLM"/>
    </source>
</evidence>
<gene>
    <name evidence="1" type="ORF">BAU25_02285</name>
</gene>
<dbReference type="SUPFAM" id="SSF54427">
    <property type="entry name" value="NTF2-like"/>
    <property type="match status" value="1"/>
</dbReference>
<dbReference type="AlphaFoldDB" id="A0A1J9TNT1"/>
<organism evidence="1 2">
    <name type="scientific">Bacillus albus</name>
    <dbReference type="NCBI Taxonomy" id="2026189"/>
    <lineage>
        <taxon>Bacteria</taxon>
        <taxon>Bacillati</taxon>
        <taxon>Bacillota</taxon>
        <taxon>Bacilli</taxon>
        <taxon>Bacillales</taxon>
        <taxon>Bacillaceae</taxon>
        <taxon>Bacillus</taxon>
        <taxon>Bacillus cereus group</taxon>
    </lineage>
</organism>
<dbReference type="InterPro" id="IPR032710">
    <property type="entry name" value="NTF2-like_dom_sf"/>
</dbReference>
<comment type="caution">
    <text evidence="1">The sequence shown here is derived from an EMBL/GenBank/DDBJ whole genome shotgun (WGS) entry which is preliminary data.</text>
</comment>
<accession>A0A1J9TNT1</accession>
<dbReference type="RefSeq" id="WP_071758905.1">
    <property type="nucleotide sequence ID" value="NZ_CBCSIO010000009.1"/>
</dbReference>
<evidence type="ECO:0000313" key="2">
    <source>
        <dbReference type="Proteomes" id="UP000181873"/>
    </source>
</evidence>
<dbReference type="Proteomes" id="UP000181873">
    <property type="component" value="Unassembled WGS sequence"/>
</dbReference>
<proteinExistence type="predicted"/>
<reference evidence="1 2" key="1">
    <citation type="submission" date="2016-06" db="EMBL/GenBank/DDBJ databases">
        <title>First insights into the genetic diversity and population structure of in the Bacillus cereus group bacteria from diverse marine environments.</title>
        <authorList>
            <person name="Liu Y."/>
            <person name="Lai Q."/>
            <person name="Shao Z."/>
        </authorList>
    </citation>
    <scope>NUCLEOTIDE SEQUENCE [LARGE SCALE GENOMIC DNA]</scope>
    <source>
        <strain evidence="1 2">N35-10-2</strain>
    </source>
</reference>
<dbReference type="Gene3D" id="3.10.450.50">
    <property type="match status" value="1"/>
</dbReference>
<evidence type="ECO:0000313" key="1">
    <source>
        <dbReference type="EMBL" id="OJD58731.1"/>
    </source>
</evidence>
<name>A0A1J9TNT1_9BACI</name>
<protein>
    <recommendedName>
        <fullName evidence="3">SnoaL-like domain-containing protein</fullName>
    </recommendedName>
</protein>